<dbReference type="GO" id="GO:0071281">
    <property type="term" value="P:cellular response to iron ion"/>
    <property type="evidence" value="ECO:0007669"/>
    <property type="project" value="TreeGrafter"/>
</dbReference>
<dbReference type="PANTHER" id="PTHR30535">
    <property type="entry name" value="VITAMIN B12-BINDING PROTEIN"/>
    <property type="match status" value="1"/>
</dbReference>
<accession>A0A1C3U005</accession>
<evidence type="ECO:0000313" key="4">
    <source>
        <dbReference type="Proteomes" id="UP000199435"/>
    </source>
</evidence>
<evidence type="ECO:0000313" key="3">
    <source>
        <dbReference type="EMBL" id="SCB08695.1"/>
    </source>
</evidence>
<reference evidence="4" key="1">
    <citation type="submission" date="2016-08" db="EMBL/GenBank/DDBJ databases">
        <authorList>
            <person name="Varghese N."/>
            <person name="Submissions Spin"/>
        </authorList>
    </citation>
    <scope>NUCLEOTIDE SEQUENCE [LARGE SCALE GENOMIC DNA]</scope>
    <source>
        <strain evidence="4">HAMBI 2971</strain>
    </source>
</reference>
<protein>
    <submittedName>
        <fullName evidence="3">Iron complex transport system substrate-binding protein</fullName>
    </submittedName>
</protein>
<feature type="signal peptide" evidence="1">
    <location>
        <begin position="1"/>
        <end position="22"/>
    </location>
</feature>
<dbReference type="PROSITE" id="PS50983">
    <property type="entry name" value="FE_B12_PBP"/>
    <property type="match status" value="1"/>
</dbReference>
<gene>
    <name evidence="3" type="ORF">GA0061102_1001247</name>
</gene>
<keyword evidence="1" id="KW-0732">Signal</keyword>
<feature type="domain" description="Fe/B12 periplasmic-binding" evidence="2">
    <location>
        <begin position="41"/>
        <end position="307"/>
    </location>
</feature>
<dbReference type="STRING" id="411945.GA0061102_1001247"/>
<evidence type="ECO:0000259" key="2">
    <source>
        <dbReference type="PROSITE" id="PS50983"/>
    </source>
</evidence>
<keyword evidence="4" id="KW-1185">Reference proteome</keyword>
<name>A0A1C3U005_9HYPH</name>
<dbReference type="InterPro" id="IPR002491">
    <property type="entry name" value="ABC_transptr_periplasmic_BD"/>
</dbReference>
<dbReference type="OrthoDB" id="9775594at2"/>
<evidence type="ECO:0000256" key="1">
    <source>
        <dbReference type="SAM" id="SignalP"/>
    </source>
</evidence>
<dbReference type="EMBL" id="FMAH01000001">
    <property type="protein sequence ID" value="SCB08695.1"/>
    <property type="molecule type" value="Genomic_DNA"/>
</dbReference>
<dbReference type="AlphaFoldDB" id="A0A1C3U005"/>
<dbReference type="PANTHER" id="PTHR30535:SF34">
    <property type="entry name" value="MOLYBDATE-BINDING PROTEIN MOLA"/>
    <property type="match status" value="1"/>
</dbReference>
<dbReference type="Gene3D" id="3.40.50.1980">
    <property type="entry name" value="Nitrogenase molybdenum iron protein domain"/>
    <property type="match status" value="2"/>
</dbReference>
<dbReference type="InterPro" id="IPR050902">
    <property type="entry name" value="ABC_Transporter_SBP"/>
</dbReference>
<dbReference type="Gene3D" id="1.20.58.2180">
    <property type="match status" value="1"/>
</dbReference>
<dbReference type="Pfam" id="PF01497">
    <property type="entry name" value="Peripla_BP_2"/>
    <property type="match status" value="1"/>
</dbReference>
<dbReference type="Proteomes" id="UP000199435">
    <property type="component" value="Unassembled WGS sequence"/>
</dbReference>
<dbReference type="RefSeq" id="WP_092843260.1">
    <property type="nucleotide sequence ID" value="NZ_FMAH01000001.1"/>
</dbReference>
<dbReference type="CDD" id="cd01147">
    <property type="entry name" value="HemV-2"/>
    <property type="match status" value="1"/>
</dbReference>
<dbReference type="SUPFAM" id="SSF53807">
    <property type="entry name" value="Helical backbone' metal receptor"/>
    <property type="match status" value="1"/>
</dbReference>
<sequence length="341" mass="36092">MMKILAVLALAFVGLLPVAAEARIITDAAGRTVSVPDKISRIVVAGPPAAVLVYVLAPEKLAGWVHAPDDAAKAYLMPSARALPIIGRLTGKGGTISAQTVTDAKPDIILDAGTVDPTYKALADKVQSETGIPYVLIDGSFARTADTLRDVGALIGVGDRANKLADYADSEIKDLNDKLATLPNDPRPRVYYGRGADGLETGLSGSINLEILDAVGTMNVAAAAGKGGLTKVTPQQVAGWNPDIIIADDANFAALAKSDPQWAGIKAVKDGKVFLPPSLPFGWFDSPPGVNRLIGVRWLEKLLYPKLFRSDFAGDVKEFYKLFYQVDLTDDQVATLLKGVK</sequence>
<feature type="chain" id="PRO_5008682581" evidence="1">
    <location>
        <begin position="23"/>
        <end position="341"/>
    </location>
</feature>
<proteinExistence type="predicted"/>
<organism evidence="3 4">
    <name type="scientific">Rhizobium miluonense</name>
    <dbReference type="NCBI Taxonomy" id="411945"/>
    <lineage>
        <taxon>Bacteria</taxon>
        <taxon>Pseudomonadati</taxon>
        <taxon>Pseudomonadota</taxon>
        <taxon>Alphaproteobacteria</taxon>
        <taxon>Hyphomicrobiales</taxon>
        <taxon>Rhizobiaceae</taxon>
        <taxon>Rhizobium/Agrobacterium group</taxon>
        <taxon>Rhizobium</taxon>
    </lineage>
</organism>